<sequence>MMKNVSNKPLNNTRTFVLNKSPSMDLQTPPQLPSTSKSYVPKKSPLQQLELAASPQLVVGEEILHFGHPQHPLSKLNLPDRFTCSGCKEHGAGKRYTCQQCDFQLHDFCALPPSALCRNPFHYQHQLVFYSKPGACGECKRRRSGRMYHCSVCDYHVHAVCAKDMMNGLHENGHSNKGKDKASVLGAAARLASQVVVDFIGGIMEGIGEGVGEAFVQNIARSSPPATTARPPTPNPTNNHLIHTSNPPLLLSRRSVRRN</sequence>
<dbReference type="Pfam" id="PF03107">
    <property type="entry name" value="C1_2"/>
    <property type="match status" value="1"/>
</dbReference>
<dbReference type="InterPro" id="IPR046349">
    <property type="entry name" value="C1-like_sf"/>
</dbReference>
<keyword evidence="1" id="KW-0479">Metal-binding</keyword>
<comment type="caution">
    <text evidence="6">The sequence shown here is derived from an EMBL/GenBank/DDBJ whole genome shotgun (WGS) entry which is preliminary data.</text>
</comment>
<evidence type="ECO:0000256" key="1">
    <source>
        <dbReference type="ARBA" id="ARBA00022723"/>
    </source>
</evidence>
<feature type="domain" description="Phorbol-ester/DAG-type" evidence="5">
    <location>
        <begin position="70"/>
        <end position="117"/>
    </location>
</feature>
<dbReference type="PANTHER" id="PTHR47841">
    <property type="entry name" value="DIACYLGLYCEROL KINASE THETA-LIKE-RELATED"/>
    <property type="match status" value="1"/>
</dbReference>
<dbReference type="InterPro" id="IPR002219">
    <property type="entry name" value="PKC_DAG/PE"/>
</dbReference>
<evidence type="ECO:0000313" key="7">
    <source>
        <dbReference type="Proteomes" id="UP000813462"/>
    </source>
</evidence>
<dbReference type="EMBL" id="JAEACU010000006">
    <property type="protein sequence ID" value="KAH7523347.1"/>
    <property type="molecule type" value="Genomic_DNA"/>
</dbReference>
<feature type="domain" description="Phorbol-ester/DAG-type" evidence="5">
    <location>
        <begin position="124"/>
        <end position="169"/>
    </location>
</feature>
<dbReference type="InterPro" id="IPR004146">
    <property type="entry name" value="DC1"/>
</dbReference>
<dbReference type="PROSITE" id="PS50081">
    <property type="entry name" value="ZF_DAG_PE_2"/>
    <property type="match status" value="2"/>
</dbReference>
<keyword evidence="2" id="KW-0677">Repeat</keyword>
<proteinExistence type="predicted"/>
<organism evidence="6 7">
    <name type="scientific">Ziziphus jujuba var. spinosa</name>
    <dbReference type="NCBI Taxonomy" id="714518"/>
    <lineage>
        <taxon>Eukaryota</taxon>
        <taxon>Viridiplantae</taxon>
        <taxon>Streptophyta</taxon>
        <taxon>Embryophyta</taxon>
        <taxon>Tracheophyta</taxon>
        <taxon>Spermatophyta</taxon>
        <taxon>Magnoliopsida</taxon>
        <taxon>eudicotyledons</taxon>
        <taxon>Gunneridae</taxon>
        <taxon>Pentapetalae</taxon>
        <taxon>rosids</taxon>
        <taxon>fabids</taxon>
        <taxon>Rosales</taxon>
        <taxon>Rhamnaceae</taxon>
        <taxon>Paliureae</taxon>
        <taxon>Ziziphus</taxon>
    </lineage>
</organism>
<evidence type="ECO:0000313" key="6">
    <source>
        <dbReference type="EMBL" id="KAH7523347.1"/>
    </source>
</evidence>
<dbReference type="AlphaFoldDB" id="A0A978V612"/>
<dbReference type="Proteomes" id="UP000813462">
    <property type="component" value="Unassembled WGS sequence"/>
</dbReference>
<dbReference type="PANTHER" id="PTHR47841:SF3">
    <property type="entry name" value="OS09G0492800 PROTEIN"/>
    <property type="match status" value="1"/>
</dbReference>
<evidence type="ECO:0000256" key="4">
    <source>
        <dbReference type="SAM" id="MobiDB-lite"/>
    </source>
</evidence>
<protein>
    <recommendedName>
        <fullName evidence="5">Phorbol-ester/DAG-type domain-containing protein</fullName>
    </recommendedName>
</protein>
<reference evidence="6" key="1">
    <citation type="journal article" date="2021" name="Front. Plant Sci.">
        <title>Chromosome-Scale Genome Assembly for Chinese Sour Jujube and Insights Into Its Genome Evolution and Domestication Signature.</title>
        <authorList>
            <person name="Shen L.-Y."/>
            <person name="Luo H."/>
            <person name="Wang X.-L."/>
            <person name="Wang X.-M."/>
            <person name="Qiu X.-J."/>
            <person name="Liu H."/>
            <person name="Zhou S.-S."/>
            <person name="Jia K.-H."/>
            <person name="Nie S."/>
            <person name="Bao Y.-T."/>
            <person name="Zhang R.-G."/>
            <person name="Yun Q.-Z."/>
            <person name="Chai Y.-H."/>
            <person name="Lu J.-Y."/>
            <person name="Li Y."/>
            <person name="Zhao S.-W."/>
            <person name="Mao J.-F."/>
            <person name="Jia S.-G."/>
            <person name="Mao Y.-M."/>
        </authorList>
    </citation>
    <scope>NUCLEOTIDE SEQUENCE</scope>
    <source>
        <strain evidence="6">AT0</strain>
        <tissue evidence="6">Leaf</tissue>
    </source>
</reference>
<dbReference type="GO" id="GO:0046872">
    <property type="term" value="F:metal ion binding"/>
    <property type="evidence" value="ECO:0007669"/>
    <property type="project" value="UniProtKB-KW"/>
</dbReference>
<accession>A0A978V612</accession>
<evidence type="ECO:0000256" key="3">
    <source>
        <dbReference type="ARBA" id="ARBA00022833"/>
    </source>
</evidence>
<evidence type="ECO:0000259" key="5">
    <source>
        <dbReference type="PROSITE" id="PS50081"/>
    </source>
</evidence>
<evidence type="ECO:0000256" key="2">
    <source>
        <dbReference type="ARBA" id="ARBA00022737"/>
    </source>
</evidence>
<feature type="region of interest" description="Disordered" evidence="4">
    <location>
        <begin position="222"/>
        <end position="259"/>
    </location>
</feature>
<feature type="compositionally biased region" description="Polar residues" evidence="4">
    <location>
        <begin position="1"/>
        <end position="38"/>
    </location>
</feature>
<name>A0A978V612_ZIZJJ</name>
<keyword evidence="3" id="KW-0862">Zinc</keyword>
<dbReference type="SUPFAM" id="SSF57889">
    <property type="entry name" value="Cysteine-rich domain"/>
    <property type="match status" value="1"/>
</dbReference>
<gene>
    <name evidence="6" type="ORF">FEM48_Zijuj06G0001200</name>
</gene>
<feature type="region of interest" description="Disordered" evidence="4">
    <location>
        <begin position="1"/>
        <end position="40"/>
    </location>
</feature>